<evidence type="ECO:0000313" key="2">
    <source>
        <dbReference type="Proteomes" id="UP001732700"/>
    </source>
</evidence>
<proteinExistence type="predicted"/>
<keyword evidence="2" id="KW-1185">Reference proteome</keyword>
<reference evidence="1" key="2">
    <citation type="submission" date="2025-09" db="UniProtKB">
        <authorList>
            <consortium name="EnsemblPlants"/>
        </authorList>
    </citation>
    <scope>IDENTIFICATION</scope>
</reference>
<protein>
    <submittedName>
        <fullName evidence="1">Uncharacterized protein</fullName>
    </submittedName>
</protein>
<reference evidence="1" key="1">
    <citation type="submission" date="2021-05" db="EMBL/GenBank/DDBJ databases">
        <authorList>
            <person name="Scholz U."/>
            <person name="Mascher M."/>
            <person name="Fiebig A."/>
        </authorList>
    </citation>
    <scope>NUCLEOTIDE SEQUENCE [LARGE SCALE GENOMIC DNA]</scope>
</reference>
<evidence type="ECO:0000313" key="1">
    <source>
        <dbReference type="EnsemblPlants" id="AVESA.00010b.r2.1DG0149750.1.CDS"/>
    </source>
</evidence>
<sequence>MQPVGGEDGCKDQGSPPATGHRVRDNGAPSHSTPPFPSPKIPSSQQQMHEHGDEDEQQQQQQQPAASLPEDALVEILSRVPYRSLRRFKCVSKPWLALCSATDIRRRSPQTLSGFFHFGIDGLKFHNLSGRGPPMVDPSLPFLRESYKRVTVEQCCTSLLLCQCGKSCSEEYDYVVCNPATERWVVLPPLVLPDGEPHNLDPSNIFLGFDTAAPSRFMVFVPMSGYCNGFAAVAIYSSDSGRWTFVQSHWGSRTFLVGNPECVFLNGIMHLATHHSSVAMVDTEGKAWRKIEIPGIMPNRYDNAIASIGQSQGRLHAWRIDYHHDCQLYVWVLEDYDSGKWSLKHTVNVLELFRRHCRKDVESYTMFAIHPECDLIFLTDGEEMTMSYDMDNQNVHVICTSEEFLGGLPYTPCFAEWPSLKVSGAS</sequence>
<accession>A0ACD5TYL9</accession>
<organism evidence="1 2">
    <name type="scientific">Avena sativa</name>
    <name type="common">Oat</name>
    <dbReference type="NCBI Taxonomy" id="4498"/>
    <lineage>
        <taxon>Eukaryota</taxon>
        <taxon>Viridiplantae</taxon>
        <taxon>Streptophyta</taxon>
        <taxon>Embryophyta</taxon>
        <taxon>Tracheophyta</taxon>
        <taxon>Spermatophyta</taxon>
        <taxon>Magnoliopsida</taxon>
        <taxon>Liliopsida</taxon>
        <taxon>Poales</taxon>
        <taxon>Poaceae</taxon>
        <taxon>BOP clade</taxon>
        <taxon>Pooideae</taxon>
        <taxon>Poodae</taxon>
        <taxon>Poeae</taxon>
        <taxon>Poeae Chloroplast Group 1 (Aveneae type)</taxon>
        <taxon>Aveninae</taxon>
        <taxon>Avena</taxon>
    </lineage>
</organism>
<dbReference type="Proteomes" id="UP001732700">
    <property type="component" value="Chromosome 1D"/>
</dbReference>
<name>A0ACD5TYL9_AVESA</name>
<dbReference type="EnsemblPlants" id="AVESA.00010b.r2.1DG0149750.1">
    <property type="protein sequence ID" value="AVESA.00010b.r2.1DG0149750.1.CDS"/>
    <property type="gene ID" value="AVESA.00010b.r2.1DG0149750"/>
</dbReference>